<dbReference type="NCBIfam" id="NF005589">
    <property type="entry name" value="PRK07314.1"/>
    <property type="match status" value="1"/>
</dbReference>
<dbReference type="InterPro" id="IPR016039">
    <property type="entry name" value="Thiolase-like"/>
</dbReference>
<evidence type="ECO:0000256" key="12">
    <source>
        <dbReference type="ARBA" id="ARBA00041756"/>
    </source>
</evidence>
<keyword evidence="6 13" id="KW-0808">Transferase</keyword>
<feature type="domain" description="Ketosynthase family 3 (KS3)" evidence="14">
    <location>
        <begin position="1"/>
        <end position="401"/>
    </location>
</feature>
<accession>A0A1H3ZBI6</accession>
<sequence length="402" mass="41091">MRRVAVTGLGVVSALGVGREAHVAGLREGRCGVGQLSIANVDRLSVTIGAPASGFVGEERFGKSELALLDRTTQLALTAAAEAVAQSGLEVDEALAPRAGVAIGTALTGMETVDANYRAVYEEKKNRVHPFVVPRLMTNAGASQISMAHGLTGPAWTVSTACSSSNHAIGQAFHLIRSGGADVMLAGGAEAPLVFGVIKAWEGLRVMSKDGCRPFCETRNGMVQGEGAAVLVLEEWDRAARRGAPILAELAGFSMTADAGDIVTPSAEGAARAIRGALLDARLAPEDVGYINAHGTATAANDRTECAAIRSAFGAAAETVSVSSTKSMHGHCLGGAGAVEMAAVVLALSEGVIAPTVGLVRQDPACDLDVTPITARERRVDAALSNSFAFGGLNAVLAARRA</sequence>
<evidence type="ECO:0000313" key="15">
    <source>
        <dbReference type="EMBL" id="SEA20702.1"/>
    </source>
</evidence>
<evidence type="ECO:0000256" key="5">
    <source>
        <dbReference type="ARBA" id="ARBA00022519"/>
    </source>
</evidence>
<dbReference type="Proteomes" id="UP000198703">
    <property type="component" value="Unassembled WGS sequence"/>
</dbReference>
<dbReference type="PANTHER" id="PTHR11712:SF352">
    <property type="entry name" value="3-OXOACYL-[ACYL-CARRIER-PROTEIN] SYNTHASE"/>
    <property type="match status" value="1"/>
</dbReference>
<dbReference type="SUPFAM" id="SSF53901">
    <property type="entry name" value="Thiolase-like"/>
    <property type="match status" value="2"/>
</dbReference>
<keyword evidence="8" id="KW-1133">Transmembrane helix</keyword>
<comment type="subcellular location">
    <subcellularLocation>
        <location evidence="1">Cell inner membrane</location>
    </subcellularLocation>
</comment>
<dbReference type="OrthoDB" id="9808669at2"/>
<dbReference type="SMART" id="SM00825">
    <property type="entry name" value="PKS_KS"/>
    <property type="match status" value="1"/>
</dbReference>
<dbReference type="InterPro" id="IPR014031">
    <property type="entry name" value="Ketoacyl_synth_C"/>
</dbReference>
<dbReference type="GO" id="GO:0004315">
    <property type="term" value="F:3-oxoacyl-[acyl-carrier-protein] synthase activity"/>
    <property type="evidence" value="ECO:0007669"/>
    <property type="project" value="InterPro"/>
</dbReference>
<name>A0A1H3ZBI6_9RHOB</name>
<evidence type="ECO:0000256" key="3">
    <source>
        <dbReference type="ARBA" id="ARBA00022458"/>
    </source>
</evidence>
<dbReference type="CDD" id="cd00834">
    <property type="entry name" value="KAS_I_II"/>
    <property type="match status" value="1"/>
</dbReference>
<reference evidence="15 16" key="1">
    <citation type="submission" date="2016-10" db="EMBL/GenBank/DDBJ databases">
        <authorList>
            <person name="de Groot N.N."/>
        </authorList>
    </citation>
    <scope>NUCLEOTIDE SEQUENCE [LARGE SCALE GENOMIC DNA]</scope>
    <source>
        <strain evidence="15 16">DSM 15345</strain>
    </source>
</reference>
<evidence type="ECO:0000256" key="4">
    <source>
        <dbReference type="ARBA" id="ARBA00022475"/>
    </source>
</evidence>
<dbReference type="InterPro" id="IPR014030">
    <property type="entry name" value="Ketoacyl_synth_N"/>
</dbReference>
<evidence type="ECO:0000256" key="9">
    <source>
        <dbReference type="ARBA" id="ARBA00023136"/>
    </source>
</evidence>
<dbReference type="Gene3D" id="3.40.47.10">
    <property type="match status" value="2"/>
</dbReference>
<evidence type="ECO:0000256" key="11">
    <source>
        <dbReference type="ARBA" id="ARBA00039445"/>
    </source>
</evidence>
<keyword evidence="7" id="KW-0812">Transmembrane</keyword>
<dbReference type="EMBL" id="FNQM01000003">
    <property type="protein sequence ID" value="SEA20702.1"/>
    <property type="molecule type" value="Genomic_DNA"/>
</dbReference>
<dbReference type="AlphaFoldDB" id="A0A1H3ZBI6"/>
<dbReference type="Pfam" id="PF00109">
    <property type="entry name" value="ketoacyl-synt"/>
    <property type="match status" value="1"/>
</dbReference>
<evidence type="ECO:0000256" key="7">
    <source>
        <dbReference type="ARBA" id="ARBA00022692"/>
    </source>
</evidence>
<proteinExistence type="inferred from homology"/>
<evidence type="ECO:0000256" key="13">
    <source>
        <dbReference type="RuleBase" id="RU003694"/>
    </source>
</evidence>
<keyword evidence="3" id="KW-0536">Nodulation</keyword>
<dbReference type="PROSITE" id="PS52004">
    <property type="entry name" value="KS3_2"/>
    <property type="match status" value="1"/>
</dbReference>
<dbReference type="InterPro" id="IPR018201">
    <property type="entry name" value="Ketoacyl_synth_AS"/>
</dbReference>
<evidence type="ECO:0000256" key="2">
    <source>
        <dbReference type="ARBA" id="ARBA00008467"/>
    </source>
</evidence>
<evidence type="ECO:0000256" key="6">
    <source>
        <dbReference type="ARBA" id="ARBA00022679"/>
    </source>
</evidence>
<keyword evidence="16" id="KW-1185">Reference proteome</keyword>
<evidence type="ECO:0000259" key="14">
    <source>
        <dbReference type="PROSITE" id="PS52004"/>
    </source>
</evidence>
<dbReference type="Pfam" id="PF02801">
    <property type="entry name" value="Ketoacyl-synt_C"/>
    <property type="match status" value="1"/>
</dbReference>
<dbReference type="PANTHER" id="PTHR11712">
    <property type="entry name" value="POLYKETIDE SYNTHASE-RELATED"/>
    <property type="match status" value="1"/>
</dbReference>
<keyword evidence="9" id="KW-0472">Membrane</keyword>
<dbReference type="PROSITE" id="PS00606">
    <property type="entry name" value="KS3_1"/>
    <property type="match status" value="1"/>
</dbReference>
<keyword evidence="5" id="KW-0997">Cell inner membrane</keyword>
<dbReference type="RefSeq" id="WP_093251264.1">
    <property type="nucleotide sequence ID" value="NZ_FNQM01000003.1"/>
</dbReference>
<protein>
    <recommendedName>
        <fullName evidence="11">Nodulation protein E</fullName>
    </recommendedName>
    <alternativeName>
        <fullName evidence="12">Host-specificity of nodulation protein B</fullName>
    </alternativeName>
</protein>
<evidence type="ECO:0000256" key="8">
    <source>
        <dbReference type="ARBA" id="ARBA00022989"/>
    </source>
</evidence>
<gene>
    <name evidence="15" type="ORF">SAMN05444370_103460</name>
</gene>
<dbReference type="STRING" id="89524.SAMN05444370_103460"/>
<dbReference type="InterPro" id="IPR000794">
    <property type="entry name" value="Beta-ketoacyl_synthase"/>
</dbReference>
<evidence type="ECO:0000256" key="10">
    <source>
        <dbReference type="ARBA" id="ARBA00037576"/>
    </source>
</evidence>
<dbReference type="GO" id="GO:0006633">
    <property type="term" value="P:fatty acid biosynthetic process"/>
    <property type="evidence" value="ECO:0007669"/>
    <property type="project" value="InterPro"/>
</dbReference>
<dbReference type="InterPro" id="IPR020841">
    <property type="entry name" value="PKS_Beta-ketoAc_synthase_dom"/>
</dbReference>
<evidence type="ECO:0000313" key="16">
    <source>
        <dbReference type="Proteomes" id="UP000198703"/>
    </source>
</evidence>
<dbReference type="GO" id="GO:0005886">
    <property type="term" value="C:plasma membrane"/>
    <property type="evidence" value="ECO:0007669"/>
    <property type="project" value="UniProtKB-SubCell"/>
</dbReference>
<evidence type="ECO:0000256" key="1">
    <source>
        <dbReference type="ARBA" id="ARBA00004533"/>
    </source>
</evidence>
<organism evidence="15 16">
    <name type="scientific">Rubrimonas cliftonensis</name>
    <dbReference type="NCBI Taxonomy" id="89524"/>
    <lineage>
        <taxon>Bacteria</taxon>
        <taxon>Pseudomonadati</taxon>
        <taxon>Pseudomonadota</taxon>
        <taxon>Alphaproteobacteria</taxon>
        <taxon>Rhodobacterales</taxon>
        <taxon>Paracoccaceae</taxon>
        <taxon>Rubrimonas</taxon>
    </lineage>
</organism>
<comment type="similarity">
    <text evidence="2 13">Belongs to the thiolase-like superfamily. Beta-ketoacyl-ACP synthases family.</text>
</comment>
<comment type="function">
    <text evidence="10">Proposed to synthesize NOD factor fatty acyl chain. Involved in the synthesis of a highly unsaturated fatty acid moiety, which forms part of a lipo-oligosaccharide that is responsible for host specificity.</text>
</comment>
<keyword evidence="4" id="KW-1003">Cell membrane</keyword>